<evidence type="ECO:0000313" key="6">
    <source>
        <dbReference type="EMBL" id="MRX74082.1"/>
    </source>
</evidence>
<dbReference type="SUPFAM" id="SSF51735">
    <property type="entry name" value="NAD(P)-binding Rossmann-fold domains"/>
    <property type="match status" value="1"/>
</dbReference>
<accession>A0A7X2J2T0</accession>
<dbReference type="InterPro" id="IPR036291">
    <property type="entry name" value="NAD(P)-bd_dom_sf"/>
</dbReference>
<dbReference type="Pfam" id="PF00106">
    <property type="entry name" value="adh_short"/>
    <property type="match status" value="1"/>
</dbReference>
<proteinExistence type="inferred from homology"/>
<dbReference type="InterPro" id="IPR057326">
    <property type="entry name" value="KR_dom"/>
</dbReference>
<protein>
    <submittedName>
        <fullName evidence="6">SDR family NAD(P)-dependent oxidoreductase</fullName>
    </submittedName>
</protein>
<gene>
    <name evidence="6" type="ORF">GJU40_18320</name>
</gene>
<keyword evidence="7" id="KW-1185">Reference proteome</keyword>
<dbReference type="Gene3D" id="3.40.50.720">
    <property type="entry name" value="NAD(P)-binding Rossmann-like Domain"/>
    <property type="match status" value="1"/>
</dbReference>
<dbReference type="PROSITE" id="PS00061">
    <property type="entry name" value="ADH_SHORT"/>
    <property type="match status" value="1"/>
</dbReference>
<evidence type="ECO:0000256" key="4">
    <source>
        <dbReference type="SAM" id="MobiDB-lite"/>
    </source>
</evidence>
<organism evidence="6 7">
    <name type="scientific">Metabacillus lacus</name>
    <dbReference type="NCBI Taxonomy" id="1983721"/>
    <lineage>
        <taxon>Bacteria</taxon>
        <taxon>Bacillati</taxon>
        <taxon>Bacillota</taxon>
        <taxon>Bacilli</taxon>
        <taxon>Bacillales</taxon>
        <taxon>Bacillaceae</taxon>
        <taxon>Metabacillus</taxon>
    </lineage>
</organism>
<dbReference type="InterPro" id="IPR002347">
    <property type="entry name" value="SDR_fam"/>
</dbReference>
<evidence type="ECO:0000259" key="5">
    <source>
        <dbReference type="SMART" id="SM00822"/>
    </source>
</evidence>
<feature type="compositionally biased region" description="Basic and acidic residues" evidence="4">
    <location>
        <begin position="297"/>
        <end position="310"/>
    </location>
</feature>
<evidence type="ECO:0000256" key="2">
    <source>
        <dbReference type="ARBA" id="ARBA00023002"/>
    </source>
</evidence>
<dbReference type="InterPro" id="IPR020904">
    <property type="entry name" value="Sc_DH/Rdtase_CS"/>
</dbReference>
<dbReference type="AlphaFoldDB" id="A0A7X2J2T0"/>
<feature type="domain" description="Ketoreductase" evidence="5">
    <location>
        <begin position="39"/>
        <end position="226"/>
    </location>
</feature>
<dbReference type="PANTHER" id="PTHR44196:SF1">
    <property type="entry name" value="DEHYDROGENASE_REDUCTASE SDR FAMILY MEMBER 7B"/>
    <property type="match status" value="1"/>
</dbReference>
<dbReference type="PRINTS" id="PR00081">
    <property type="entry name" value="GDHRDH"/>
</dbReference>
<dbReference type="NCBIfam" id="NF005495">
    <property type="entry name" value="PRK07109.1"/>
    <property type="match status" value="1"/>
</dbReference>
<dbReference type="OrthoDB" id="9775296at2"/>
<sequence length="365" mass="40258">MQKLDEEILSVQNQVETNKNQQASKAVFTHLHLKKLHEQVVVITGASSGIGLATARMAAARGAKVVAAARNEDALKQLVDELRSKGCQAVYVVADVGIEEDVMEIADTAEREFGGFDTWVNNAAVSIYGNAMDVKIADMRHMFETNFWGVVYGTRIAVKHFKDRGVPGALINIGSLFGDRGTVVQSTYASAKFALHGWTESIRMELEKEKAPVSVTLIHPGRIDTPYNEHAVSYLEKQPAHVGMMYTPEVVAEAILFAAEHPKRDIFVGGQAKFLATFGRLAPRLMDKWIQLTMYRTQHDDRPSKPREESALYDPGYGMHERGTNSGWVRDKSLYVEATKRPVATALALAGIGASIWAMARGKNK</sequence>
<dbReference type="Proteomes" id="UP000448867">
    <property type="component" value="Unassembled WGS sequence"/>
</dbReference>
<comment type="caution">
    <text evidence="6">The sequence shown here is derived from an EMBL/GenBank/DDBJ whole genome shotgun (WGS) entry which is preliminary data.</text>
</comment>
<keyword evidence="2" id="KW-0560">Oxidoreductase</keyword>
<comment type="similarity">
    <text evidence="1 3">Belongs to the short-chain dehydrogenases/reductases (SDR) family.</text>
</comment>
<dbReference type="PANTHER" id="PTHR44196">
    <property type="entry name" value="DEHYDROGENASE/REDUCTASE SDR FAMILY MEMBER 7B"/>
    <property type="match status" value="1"/>
</dbReference>
<dbReference type="GO" id="GO:0016491">
    <property type="term" value="F:oxidoreductase activity"/>
    <property type="evidence" value="ECO:0007669"/>
    <property type="project" value="UniProtKB-KW"/>
</dbReference>
<dbReference type="EMBL" id="WKKI01000059">
    <property type="protein sequence ID" value="MRX74082.1"/>
    <property type="molecule type" value="Genomic_DNA"/>
</dbReference>
<dbReference type="PRINTS" id="PR00080">
    <property type="entry name" value="SDRFAMILY"/>
</dbReference>
<feature type="region of interest" description="Disordered" evidence="4">
    <location>
        <begin position="297"/>
        <end position="318"/>
    </location>
</feature>
<dbReference type="SMART" id="SM00822">
    <property type="entry name" value="PKS_KR"/>
    <property type="match status" value="1"/>
</dbReference>
<reference evidence="6 7" key="1">
    <citation type="submission" date="2019-11" db="EMBL/GenBank/DDBJ databases">
        <title>Bacillus lacus genome.</title>
        <authorList>
            <person name="Allen C.J."/>
            <person name="Newman J.D."/>
        </authorList>
    </citation>
    <scope>NUCLEOTIDE SEQUENCE [LARGE SCALE GENOMIC DNA]</scope>
    <source>
        <strain evidence="6 7">KCTC 33946</strain>
    </source>
</reference>
<dbReference type="GO" id="GO:0016020">
    <property type="term" value="C:membrane"/>
    <property type="evidence" value="ECO:0007669"/>
    <property type="project" value="TreeGrafter"/>
</dbReference>
<dbReference type="CDD" id="cd05360">
    <property type="entry name" value="SDR_c3"/>
    <property type="match status" value="1"/>
</dbReference>
<name>A0A7X2J2T0_9BACI</name>
<dbReference type="RefSeq" id="WP_154309536.1">
    <property type="nucleotide sequence ID" value="NZ_WKKI01000059.1"/>
</dbReference>
<evidence type="ECO:0000256" key="3">
    <source>
        <dbReference type="RuleBase" id="RU000363"/>
    </source>
</evidence>
<evidence type="ECO:0000256" key="1">
    <source>
        <dbReference type="ARBA" id="ARBA00006484"/>
    </source>
</evidence>
<evidence type="ECO:0000313" key="7">
    <source>
        <dbReference type="Proteomes" id="UP000448867"/>
    </source>
</evidence>